<dbReference type="HOGENOM" id="CLU_340469_0_0_1"/>
<evidence type="ECO:0000256" key="4">
    <source>
        <dbReference type="ARBA" id="ARBA00023125"/>
    </source>
</evidence>
<reference evidence="8" key="1">
    <citation type="submission" date="2025-08" db="UniProtKB">
        <authorList>
            <consortium name="RefSeq"/>
        </authorList>
    </citation>
    <scope>IDENTIFICATION</scope>
    <source>
        <strain evidence="8">MV-25-SWS-2005</strain>
        <tissue evidence="8">Whole body</tissue>
    </source>
</reference>
<dbReference type="PROSITE" id="PS50888">
    <property type="entry name" value="BHLH"/>
    <property type="match status" value="1"/>
</dbReference>
<organism evidence="7 8">
    <name type="scientific">Drosophila pseudoobscura pseudoobscura</name>
    <name type="common">Fruit fly</name>
    <dbReference type="NCBI Taxonomy" id="46245"/>
    <lineage>
        <taxon>Eukaryota</taxon>
        <taxon>Metazoa</taxon>
        <taxon>Ecdysozoa</taxon>
        <taxon>Arthropoda</taxon>
        <taxon>Hexapoda</taxon>
        <taxon>Insecta</taxon>
        <taxon>Pterygota</taxon>
        <taxon>Neoptera</taxon>
        <taxon>Endopterygota</taxon>
        <taxon>Diptera</taxon>
        <taxon>Brachycera</taxon>
        <taxon>Muscomorpha</taxon>
        <taxon>Ephydroidea</taxon>
        <taxon>Drosophilidae</taxon>
        <taxon>Drosophila</taxon>
        <taxon>Sophophora</taxon>
    </lineage>
</organism>
<dbReference type="KEGG" id="dpo:6899834"/>
<accession>B5DS36</accession>
<dbReference type="Proteomes" id="UP000001819">
    <property type="component" value="Chromosome 5"/>
</dbReference>
<dbReference type="STRING" id="46245.B5DS36"/>
<evidence type="ECO:0000256" key="5">
    <source>
        <dbReference type="ARBA" id="ARBA00023163"/>
    </source>
</evidence>
<evidence type="ECO:0000256" key="3">
    <source>
        <dbReference type="ARBA" id="ARBA00023015"/>
    </source>
</evidence>
<dbReference type="InterPro" id="IPR036638">
    <property type="entry name" value="HLH_DNA-bd_sf"/>
</dbReference>
<comment type="similarity">
    <text evidence="2">Belongs to the MiT/TFE family.</text>
</comment>
<dbReference type="GO" id="GO:0046983">
    <property type="term" value="F:protein dimerization activity"/>
    <property type="evidence" value="ECO:0007669"/>
    <property type="project" value="InterPro"/>
</dbReference>
<evidence type="ECO:0000256" key="6">
    <source>
        <dbReference type="ARBA" id="ARBA00023242"/>
    </source>
</evidence>
<dbReference type="GO" id="GO:0000981">
    <property type="term" value="F:DNA-binding transcription factor activity, RNA polymerase II-specific"/>
    <property type="evidence" value="ECO:0007669"/>
    <property type="project" value="TreeGrafter"/>
</dbReference>
<dbReference type="eggNOG" id="KOG1318">
    <property type="taxonomic scope" value="Eukaryota"/>
</dbReference>
<evidence type="ECO:0000313" key="7">
    <source>
        <dbReference type="Proteomes" id="UP000001819"/>
    </source>
</evidence>
<sequence>MNMFSYWNKKKIQSRNKLEETKTVPICSINENYLKPDTVASVEKSINSLTVEDMEKEKLSLLKSDIRLQEFQEFVRRVQTLQMSSTEAIEKEVSIANHSMDSSSFPIEVGVEPSMLMELEDIDSVVPLSASSRRDGQTKSTATTNIRVTVGIDKDLEMILEMDPSIVDLGDISTETTEPRIVGLPPLSGGPTFKTATPTSRTQLKLQLQREQQQQEQQQQMMVQQLISPDPKMQLLFGMGQGSTESEFINSNSTSACGSGSSSLEQISQFVQRDRLPSSSPVKLKVPLQSIGVDVPPQVLQVSTVLENPTRYHVIQKQKNQVRQFLSESFKPSVWGCHNTDTKAANTSVSTGNLHNSSLVNSCPPIERSNSYRCEITSSGKRTMHSDESMQISPFGASFLRTGNCNDHVSSRSINPQSSEESTEIVNKTQGYVKRNSSLNSSITTRTASGIINTMPTSSTTSSLHSISAPISPSLSSVATSASEIPSFDSDAEDLFDDILQNDSFNFDKNFNSELYIKQEPHSLTDAEINAMAKDRQKKDNHNMIERRRRFNINDRIKELGTLLPKGSEAFYEVVRDIRPNKGTILKSSVDYIKCLKHEVTRLRQNECRQRQMEIQNRKLMSRIRELEMQAKSQDITLSDYHVTSVSAPTPANLYLKSSSPTPPVSQSRRSLLDELIVVERKIPEINTSEASMGMNQIDELMEDCKHPVQGGDPMLSSHSHMLSASHSPTANQLNCTSYGPKSSSNANSGLFNETPSVNISDDLTNCCNIACSNSCCIHRQLQTPEGHTNNCHINSQQSNMESDSVQNTVFGRLGHCNGDHDPLFSSSQRSHGPLDDDQHHSVGLSAAMINDSLTSLVDESQSEPMILTSDTLDIDL</sequence>
<dbReference type="PANTHER" id="PTHR45776:SF2">
    <property type="entry name" value="MIP04163P"/>
    <property type="match status" value="1"/>
</dbReference>
<dbReference type="InParanoid" id="B5DS36"/>
<dbReference type="AlphaFoldDB" id="B5DS36"/>
<dbReference type="ExpressionAtlas" id="B5DS36">
    <property type="expression patterns" value="baseline"/>
</dbReference>
<evidence type="ECO:0000256" key="1">
    <source>
        <dbReference type="ARBA" id="ARBA00004123"/>
    </source>
</evidence>
<gene>
    <name evidence="8" type="primary">Mitf</name>
</gene>
<dbReference type="GeneID" id="6899834"/>
<dbReference type="SUPFAM" id="SSF47459">
    <property type="entry name" value="HLH, helix-loop-helix DNA-binding domain"/>
    <property type="match status" value="1"/>
</dbReference>
<dbReference type="GO" id="GO:0005634">
    <property type="term" value="C:nucleus"/>
    <property type="evidence" value="ECO:0007669"/>
    <property type="project" value="UniProtKB-SubCell"/>
</dbReference>
<accession>A0A6I8V1I2</accession>
<dbReference type="Bgee" id="FBgn0249220">
    <property type="expression patterns" value="Expressed in male reproductive system and 2 other cell types or tissues"/>
</dbReference>
<proteinExistence type="inferred from homology"/>
<dbReference type="InterPro" id="IPR031867">
    <property type="entry name" value="MiT/TFE_N"/>
</dbReference>
<dbReference type="Gene3D" id="4.10.280.10">
    <property type="entry name" value="Helix-loop-helix DNA-binding domain"/>
    <property type="match status" value="1"/>
</dbReference>
<dbReference type="RefSeq" id="XP_002135701.2">
    <property type="nucleotide sequence ID" value="XM_002135665.3"/>
</dbReference>
<evidence type="ECO:0000256" key="2">
    <source>
        <dbReference type="ARBA" id="ARBA00008289"/>
    </source>
</evidence>
<dbReference type="CDD" id="cd11397">
    <property type="entry name" value="bHLHzip_MITF_like"/>
    <property type="match status" value="1"/>
</dbReference>
<dbReference type="InterPro" id="IPR011598">
    <property type="entry name" value="bHLH_dom"/>
</dbReference>
<dbReference type="FunCoup" id="B5DS36">
    <property type="interactions" value="316"/>
</dbReference>
<dbReference type="Pfam" id="PF15951">
    <property type="entry name" value="MITF_TFEB_C_3_N"/>
    <property type="match status" value="1"/>
</dbReference>
<evidence type="ECO:0000313" key="8">
    <source>
        <dbReference type="RefSeq" id="XP_002135701.2"/>
    </source>
</evidence>
<protein>
    <submittedName>
        <fullName evidence="8">Microphthalmia-associated transcription factor isoform X1</fullName>
    </submittedName>
</protein>
<name>B5DS36_DROPS</name>
<dbReference type="Pfam" id="PF00010">
    <property type="entry name" value="HLH"/>
    <property type="match status" value="1"/>
</dbReference>
<keyword evidence="4" id="KW-0238">DNA-binding</keyword>
<dbReference type="PANTHER" id="PTHR45776">
    <property type="entry name" value="MIP04163P"/>
    <property type="match status" value="1"/>
</dbReference>
<keyword evidence="7" id="KW-1185">Reference proteome</keyword>
<dbReference type="GO" id="GO:0000978">
    <property type="term" value="F:RNA polymerase II cis-regulatory region sequence-specific DNA binding"/>
    <property type="evidence" value="ECO:0007669"/>
    <property type="project" value="TreeGrafter"/>
</dbReference>
<keyword evidence="3" id="KW-0805">Transcription regulation</keyword>
<comment type="subcellular location">
    <subcellularLocation>
        <location evidence="1">Nucleus</location>
    </subcellularLocation>
</comment>
<keyword evidence="6" id="KW-0539">Nucleus</keyword>
<keyword evidence="5" id="KW-0804">Transcription</keyword>
<dbReference type="SMART" id="SM00353">
    <property type="entry name" value="HLH"/>
    <property type="match status" value="1"/>
</dbReference>